<dbReference type="AlphaFoldDB" id="A0A484Q746"/>
<sequence>MALLAEKMARQLAHRGPDAMDVWADESAGIALGHRRLAIMDLSENGSQPMCSASGRYVIAFNGEIYNFADVRARLEAEGKAPAWRGHSDTEVCLAAIEAWGFAVALAEMIGMFAIALWDRSTSSLSLARDRVGEKPLYYGSIDGRFVFASELKAIRVVGVAGELRVDRNALAGFMRFGYVPAPRSIYEGIKKLPAAHYAIIASDGSVSEPVSYWSHNAEAVVRLRAELADLPDEALIDRADHAIRQSISRQSVADVPLGAFLSGGVDSSAVVALMVAQAQQRISTYTIGFREKGFDEAPYAKAVAAHLGTNHTELYVSAQDAESVIPELSRIYDEPFADSSQIPSILVSRLTRQHVTVALSGDGGDEIFQGYPRYGLTAGLWQRTSRVPMAGRRLASQALRLMSVPQWDALFGMLPESTRRSVNGRRIHRMAQLMLSHDAGEMYERLMSQWQPEDGLVLGVDDRFQHAQDWKGQGDAIDLMRNWDFMQYLPDDLLVKVDRAAMSASLETRAPLLDREVVELAFALPRRVQIRGGQGKWVLRKVLDRYVPRHLIERPKAGFSIPLADWLRGPLRSWAESLLDPQVIRGQGYLDAEKVSGIWQQHVSGKFDRGLYLWNVLMFQAWLKDSGMDAREGREGSA</sequence>
<dbReference type="GO" id="GO:0006529">
    <property type="term" value="P:asparagine biosynthetic process"/>
    <property type="evidence" value="ECO:0007669"/>
    <property type="project" value="InterPro"/>
</dbReference>
<feature type="domain" description="Glutamine amidotransferase type-2" evidence="5">
    <location>
        <begin position="1"/>
        <end position="204"/>
    </location>
</feature>
<name>A0A484Q746_9ZZZZ</name>
<keyword evidence="2" id="KW-0547">Nucleotide-binding</keyword>
<dbReference type="InterPro" id="IPR006426">
    <property type="entry name" value="Asn_synth_AEB"/>
</dbReference>
<dbReference type="EMBL" id="CAADHY010000032">
    <property type="protein sequence ID" value="VFR32410.1"/>
    <property type="molecule type" value="Genomic_DNA"/>
</dbReference>
<evidence type="ECO:0000259" key="5">
    <source>
        <dbReference type="PROSITE" id="PS51278"/>
    </source>
</evidence>
<dbReference type="EC" id="6.3.5.4" evidence="6"/>
<organism evidence="6">
    <name type="scientific">plant metagenome</name>
    <dbReference type="NCBI Taxonomy" id="1297885"/>
    <lineage>
        <taxon>unclassified sequences</taxon>
        <taxon>metagenomes</taxon>
        <taxon>organismal metagenomes</taxon>
    </lineage>
</organism>
<dbReference type="PANTHER" id="PTHR43284">
    <property type="entry name" value="ASPARAGINE SYNTHETASE (GLUTAMINE-HYDROLYZING)"/>
    <property type="match status" value="1"/>
</dbReference>
<dbReference type="CDD" id="cd01991">
    <property type="entry name" value="Asn_synthase_B_C"/>
    <property type="match status" value="1"/>
</dbReference>
<dbReference type="GO" id="GO:0005524">
    <property type="term" value="F:ATP binding"/>
    <property type="evidence" value="ECO:0007669"/>
    <property type="project" value="UniProtKB-KW"/>
</dbReference>
<dbReference type="InterPro" id="IPR029055">
    <property type="entry name" value="Ntn_hydrolases_N"/>
</dbReference>
<dbReference type="PANTHER" id="PTHR43284:SF1">
    <property type="entry name" value="ASPARAGINE SYNTHETASE"/>
    <property type="match status" value="1"/>
</dbReference>
<dbReference type="Pfam" id="PF13522">
    <property type="entry name" value="GATase_6"/>
    <property type="match status" value="1"/>
</dbReference>
<evidence type="ECO:0000313" key="6">
    <source>
        <dbReference type="EMBL" id="VFR32410.1"/>
    </source>
</evidence>
<reference evidence="6" key="1">
    <citation type="submission" date="2019-03" db="EMBL/GenBank/DDBJ databases">
        <authorList>
            <person name="Danneels B."/>
        </authorList>
    </citation>
    <scope>NUCLEOTIDE SEQUENCE</scope>
</reference>
<evidence type="ECO:0000256" key="3">
    <source>
        <dbReference type="ARBA" id="ARBA00022840"/>
    </source>
</evidence>
<dbReference type="InterPro" id="IPR001962">
    <property type="entry name" value="Asn_synthase"/>
</dbReference>
<keyword evidence="4" id="KW-0315">Glutamine amidotransferase</keyword>
<accession>A0A484Q746</accession>
<evidence type="ECO:0000256" key="4">
    <source>
        <dbReference type="ARBA" id="ARBA00022962"/>
    </source>
</evidence>
<dbReference type="InterPro" id="IPR014729">
    <property type="entry name" value="Rossmann-like_a/b/a_fold"/>
</dbReference>
<evidence type="ECO:0000256" key="1">
    <source>
        <dbReference type="ARBA" id="ARBA00005752"/>
    </source>
</evidence>
<dbReference type="PIRSF" id="PIRSF001589">
    <property type="entry name" value="Asn_synthetase_glu-h"/>
    <property type="match status" value="1"/>
</dbReference>
<dbReference type="SUPFAM" id="SSF56235">
    <property type="entry name" value="N-terminal nucleophile aminohydrolases (Ntn hydrolases)"/>
    <property type="match status" value="1"/>
</dbReference>
<protein>
    <submittedName>
        <fullName evidence="6">Asparagine synthetase [glutamine-hydrolyzing]</fullName>
        <ecNumber evidence="6">6.3.5.4</ecNumber>
    </submittedName>
</protein>
<comment type="similarity">
    <text evidence="1">Belongs to the asparagine synthetase family.</text>
</comment>
<dbReference type="Gene3D" id="3.60.20.10">
    <property type="entry name" value="Glutamine Phosphoribosylpyrophosphate, subunit 1, domain 1"/>
    <property type="match status" value="1"/>
</dbReference>
<dbReference type="NCBIfam" id="TIGR01536">
    <property type="entry name" value="asn_synth_AEB"/>
    <property type="match status" value="1"/>
</dbReference>
<dbReference type="InterPro" id="IPR051786">
    <property type="entry name" value="ASN_synthetase/amidase"/>
</dbReference>
<proteinExistence type="inferred from homology"/>
<dbReference type="Pfam" id="PF00733">
    <property type="entry name" value="Asn_synthase"/>
    <property type="match status" value="1"/>
</dbReference>
<dbReference type="GO" id="GO:0005829">
    <property type="term" value="C:cytosol"/>
    <property type="evidence" value="ECO:0007669"/>
    <property type="project" value="TreeGrafter"/>
</dbReference>
<dbReference type="SUPFAM" id="SSF52402">
    <property type="entry name" value="Adenine nucleotide alpha hydrolases-like"/>
    <property type="match status" value="1"/>
</dbReference>
<keyword evidence="6" id="KW-0436">Ligase</keyword>
<evidence type="ECO:0000256" key="2">
    <source>
        <dbReference type="ARBA" id="ARBA00022741"/>
    </source>
</evidence>
<dbReference type="InterPro" id="IPR033738">
    <property type="entry name" value="AsnB_N"/>
</dbReference>
<gene>
    <name evidence="6" type="ORF">AMP9_2693</name>
</gene>
<dbReference type="Gene3D" id="3.40.50.620">
    <property type="entry name" value="HUPs"/>
    <property type="match status" value="2"/>
</dbReference>
<dbReference type="InterPro" id="IPR017932">
    <property type="entry name" value="GATase_2_dom"/>
</dbReference>
<keyword evidence="3" id="KW-0067">ATP-binding</keyword>
<dbReference type="PROSITE" id="PS51278">
    <property type="entry name" value="GATASE_TYPE_2"/>
    <property type="match status" value="1"/>
</dbReference>
<dbReference type="GO" id="GO:0004066">
    <property type="term" value="F:asparagine synthase (glutamine-hydrolyzing) activity"/>
    <property type="evidence" value="ECO:0007669"/>
    <property type="project" value="UniProtKB-EC"/>
</dbReference>
<dbReference type="CDD" id="cd00712">
    <property type="entry name" value="AsnB"/>
    <property type="match status" value="1"/>
</dbReference>